<feature type="transmembrane region" description="Helical" evidence="7">
    <location>
        <begin position="115"/>
        <end position="142"/>
    </location>
</feature>
<evidence type="ECO:0000313" key="9">
    <source>
        <dbReference type="EMBL" id="SNX68844.1"/>
    </source>
</evidence>
<dbReference type="GO" id="GO:0055085">
    <property type="term" value="P:transmembrane transport"/>
    <property type="evidence" value="ECO:0007669"/>
    <property type="project" value="InterPro"/>
</dbReference>
<dbReference type="InterPro" id="IPR000515">
    <property type="entry name" value="MetI-like"/>
</dbReference>
<comment type="similarity">
    <text evidence="7">Belongs to the binding-protein-dependent transport system permease family.</text>
</comment>
<dbReference type="Pfam" id="PF00528">
    <property type="entry name" value="BPD_transp_1"/>
    <property type="match status" value="1"/>
</dbReference>
<dbReference type="RefSeq" id="WP_097029328.1">
    <property type="nucleotide sequence ID" value="NZ_OAOQ01000002.1"/>
</dbReference>
<keyword evidence="6 7" id="KW-0472">Membrane</keyword>
<dbReference type="OrthoDB" id="9786495at2"/>
<keyword evidence="5 7" id="KW-1133">Transmembrane helix</keyword>
<evidence type="ECO:0000256" key="5">
    <source>
        <dbReference type="ARBA" id="ARBA00022989"/>
    </source>
</evidence>
<comment type="subcellular location">
    <subcellularLocation>
        <location evidence="1 7">Cell membrane</location>
        <topology evidence="1 7">Multi-pass membrane protein</topology>
    </subcellularLocation>
</comment>
<dbReference type="PANTHER" id="PTHR30151">
    <property type="entry name" value="ALKANE SULFONATE ABC TRANSPORTER-RELATED, MEMBRANE SUBUNIT"/>
    <property type="match status" value="1"/>
</dbReference>
<evidence type="ECO:0000256" key="7">
    <source>
        <dbReference type="RuleBase" id="RU363032"/>
    </source>
</evidence>
<evidence type="ECO:0000313" key="10">
    <source>
        <dbReference type="Proteomes" id="UP000219467"/>
    </source>
</evidence>
<dbReference type="InterPro" id="IPR035906">
    <property type="entry name" value="MetI-like_sf"/>
</dbReference>
<dbReference type="GO" id="GO:0005886">
    <property type="term" value="C:plasma membrane"/>
    <property type="evidence" value="ECO:0007669"/>
    <property type="project" value="UniProtKB-SubCell"/>
</dbReference>
<accession>A0A285CMR9</accession>
<sequence>MKALVSAVALIGLWQAIVSLTGVPAFILPGPRAVAEAALANAAMLSANAGVTAAEIAAGLVLGCVAGVAAALAMTLSHWASRLLRPVLVASQSVPVFALAPILTLWLGYGMGAKVAVVVLIVVFPVASALHDGLTATPAAALDLARLARASRLDTLIWLRLPHALPHLGAALRIAAVYAPIGAVIGEWVGASAGLGHLMLVSNARMKTDLMFAALAVLAVLTLGLRAAVDAALRRLEM</sequence>
<dbReference type="Proteomes" id="UP000219467">
    <property type="component" value="Unassembled WGS sequence"/>
</dbReference>
<evidence type="ECO:0000256" key="6">
    <source>
        <dbReference type="ARBA" id="ARBA00023136"/>
    </source>
</evidence>
<dbReference type="SUPFAM" id="SSF161098">
    <property type="entry name" value="MetI-like"/>
    <property type="match status" value="1"/>
</dbReference>
<dbReference type="Gene3D" id="1.10.3720.10">
    <property type="entry name" value="MetI-like"/>
    <property type="match status" value="1"/>
</dbReference>
<keyword evidence="2 7" id="KW-0813">Transport</keyword>
<keyword evidence="4 7" id="KW-0812">Transmembrane</keyword>
<feature type="domain" description="ABC transmembrane type-1" evidence="8">
    <location>
        <begin position="45"/>
        <end position="229"/>
    </location>
</feature>
<proteinExistence type="inferred from homology"/>
<feature type="transmembrane region" description="Helical" evidence="7">
    <location>
        <begin position="210"/>
        <end position="229"/>
    </location>
</feature>
<protein>
    <submittedName>
        <fullName evidence="9">Putative hydroxymethylpyrimidine transport system permease protein</fullName>
    </submittedName>
</protein>
<gene>
    <name evidence="9" type="ORF">SAMN05878503_102310</name>
</gene>
<dbReference type="PROSITE" id="PS50928">
    <property type="entry name" value="ABC_TM1"/>
    <property type="match status" value="1"/>
</dbReference>
<feature type="transmembrane region" description="Helical" evidence="7">
    <location>
        <begin position="170"/>
        <end position="190"/>
    </location>
</feature>
<feature type="transmembrane region" description="Helical" evidence="7">
    <location>
        <begin position="49"/>
        <end position="75"/>
    </location>
</feature>
<name>A0A285CMR9_9RHOB</name>
<keyword evidence="10" id="KW-1185">Reference proteome</keyword>
<dbReference type="EMBL" id="OAOQ01000002">
    <property type="protein sequence ID" value="SNX68844.1"/>
    <property type="molecule type" value="Genomic_DNA"/>
</dbReference>
<keyword evidence="3" id="KW-1003">Cell membrane</keyword>
<evidence type="ECO:0000256" key="1">
    <source>
        <dbReference type="ARBA" id="ARBA00004651"/>
    </source>
</evidence>
<organism evidence="9 10">
    <name type="scientific">Cereibacter ovatus</name>
    <dbReference type="NCBI Taxonomy" id="439529"/>
    <lineage>
        <taxon>Bacteria</taxon>
        <taxon>Pseudomonadati</taxon>
        <taxon>Pseudomonadota</taxon>
        <taxon>Alphaproteobacteria</taxon>
        <taxon>Rhodobacterales</taxon>
        <taxon>Paracoccaceae</taxon>
        <taxon>Cereibacter</taxon>
    </lineage>
</organism>
<dbReference type="AlphaFoldDB" id="A0A285CMR9"/>
<reference evidence="10" key="1">
    <citation type="submission" date="2017-08" db="EMBL/GenBank/DDBJ databases">
        <authorList>
            <person name="Varghese N."/>
            <person name="Submissions S."/>
        </authorList>
    </citation>
    <scope>NUCLEOTIDE SEQUENCE [LARGE SCALE GENOMIC DNA]</scope>
    <source>
        <strain evidence="10">JA234</strain>
    </source>
</reference>
<evidence type="ECO:0000256" key="4">
    <source>
        <dbReference type="ARBA" id="ARBA00022692"/>
    </source>
</evidence>
<dbReference type="PANTHER" id="PTHR30151:SF20">
    <property type="entry name" value="ABC TRANSPORTER PERMEASE PROTEIN HI_0355-RELATED"/>
    <property type="match status" value="1"/>
</dbReference>
<evidence type="ECO:0000256" key="3">
    <source>
        <dbReference type="ARBA" id="ARBA00022475"/>
    </source>
</evidence>
<feature type="transmembrane region" description="Helical" evidence="7">
    <location>
        <begin position="87"/>
        <end position="109"/>
    </location>
</feature>
<evidence type="ECO:0000256" key="2">
    <source>
        <dbReference type="ARBA" id="ARBA00022448"/>
    </source>
</evidence>
<evidence type="ECO:0000259" key="8">
    <source>
        <dbReference type="PROSITE" id="PS50928"/>
    </source>
</evidence>